<name>A0A0A9BMD7_ARUDO</name>
<reference evidence="1" key="2">
    <citation type="journal article" date="2015" name="Data Brief">
        <title>Shoot transcriptome of the giant reed, Arundo donax.</title>
        <authorList>
            <person name="Barrero R.A."/>
            <person name="Guerrero F.D."/>
            <person name="Moolhuijzen P."/>
            <person name="Goolsby J.A."/>
            <person name="Tidwell J."/>
            <person name="Bellgard S.E."/>
            <person name="Bellgard M.I."/>
        </authorList>
    </citation>
    <scope>NUCLEOTIDE SEQUENCE</scope>
    <source>
        <tissue evidence="1">Shoot tissue taken approximately 20 cm above the soil surface</tissue>
    </source>
</reference>
<protein>
    <submittedName>
        <fullName evidence="1">Uncharacterized protein</fullName>
    </submittedName>
</protein>
<organism evidence="1">
    <name type="scientific">Arundo donax</name>
    <name type="common">Giant reed</name>
    <name type="synonym">Donax arundinaceus</name>
    <dbReference type="NCBI Taxonomy" id="35708"/>
    <lineage>
        <taxon>Eukaryota</taxon>
        <taxon>Viridiplantae</taxon>
        <taxon>Streptophyta</taxon>
        <taxon>Embryophyta</taxon>
        <taxon>Tracheophyta</taxon>
        <taxon>Spermatophyta</taxon>
        <taxon>Magnoliopsida</taxon>
        <taxon>Liliopsida</taxon>
        <taxon>Poales</taxon>
        <taxon>Poaceae</taxon>
        <taxon>PACMAD clade</taxon>
        <taxon>Arundinoideae</taxon>
        <taxon>Arundineae</taxon>
        <taxon>Arundo</taxon>
    </lineage>
</organism>
<proteinExistence type="predicted"/>
<reference evidence="1" key="1">
    <citation type="submission" date="2014-09" db="EMBL/GenBank/DDBJ databases">
        <authorList>
            <person name="Magalhaes I.L.F."/>
            <person name="Oliveira U."/>
            <person name="Santos F.R."/>
            <person name="Vidigal T.H.D.A."/>
            <person name="Brescovit A.D."/>
            <person name="Santos A.J."/>
        </authorList>
    </citation>
    <scope>NUCLEOTIDE SEQUENCE</scope>
    <source>
        <tissue evidence="1">Shoot tissue taken approximately 20 cm above the soil surface</tissue>
    </source>
</reference>
<dbReference type="EMBL" id="GBRH01237458">
    <property type="protein sequence ID" value="JAD60437.1"/>
    <property type="molecule type" value="Transcribed_RNA"/>
</dbReference>
<accession>A0A0A9BMD7</accession>
<sequence>MKPLFIIALFRP</sequence>
<evidence type="ECO:0000313" key="1">
    <source>
        <dbReference type="EMBL" id="JAD60437.1"/>
    </source>
</evidence>